<comment type="caution">
    <text evidence="2">The sequence shown here is derived from an EMBL/GenBank/DDBJ whole genome shotgun (WGS) entry which is preliminary data.</text>
</comment>
<feature type="transmembrane region" description="Helical" evidence="1">
    <location>
        <begin position="540"/>
        <end position="559"/>
    </location>
</feature>
<organism evidence="2 3">
    <name type="scientific">Actinoplanes lutulentus</name>
    <dbReference type="NCBI Taxonomy" id="1287878"/>
    <lineage>
        <taxon>Bacteria</taxon>
        <taxon>Bacillati</taxon>
        <taxon>Actinomycetota</taxon>
        <taxon>Actinomycetes</taxon>
        <taxon>Micromonosporales</taxon>
        <taxon>Micromonosporaceae</taxon>
        <taxon>Actinoplanes</taxon>
    </lineage>
</organism>
<protein>
    <submittedName>
        <fullName evidence="2">Putative Zn-dependent peptidase</fullName>
    </submittedName>
</protein>
<dbReference type="EMBL" id="QLMJ01000003">
    <property type="protein sequence ID" value="RAK40409.1"/>
    <property type="molecule type" value="Genomic_DNA"/>
</dbReference>
<dbReference type="GO" id="GO:0046872">
    <property type="term" value="F:metal ion binding"/>
    <property type="evidence" value="ECO:0007669"/>
    <property type="project" value="InterPro"/>
</dbReference>
<gene>
    <name evidence="2" type="ORF">B0I29_103442</name>
</gene>
<dbReference type="Proteomes" id="UP000249341">
    <property type="component" value="Unassembled WGS sequence"/>
</dbReference>
<dbReference type="Gene3D" id="3.30.830.10">
    <property type="entry name" value="Metalloenzyme, LuxS/M16 peptidase-like"/>
    <property type="match status" value="2"/>
</dbReference>
<keyword evidence="1" id="KW-0472">Membrane</keyword>
<dbReference type="InterPro" id="IPR011249">
    <property type="entry name" value="Metalloenz_LuxS/M16"/>
</dbReference>
<keyword evidence="3" id="KW-1185">Reference proteome</keyword>
<dbReference type="AlphaFoldDB" id="A0A327ZIY8"/>
<feature type="transmembrane region" description="Helical" evidence="1">
    <location>
        <begin position="503"/>
        <end position="528"/>
    </location>
</feature>
<evidence type="ECO:0000313" key="3">
    <source>
        <dbReference type="Proteomes" id="UP000249341"/>
    </source>
</evidence>
<reference evidence="2 3" key="1">
    <citation type="submission" date="2018-06" db="EMBL/GenBank/DDBJ databases">
        <title>Genomic Encyclopedia of Type Strains, Phase III (KMG-III): the genomes of soil and plant-associated and newly described type strains.</title>
        <authorList>
            <person name="Whitman W."/>
        </authorList>
    </citation>
    <scope>NUCLEOTIDE SEQUENCE [LARGE SCALE GENOMIC DNA]</scope>
    <source>
        <strain evidence="2 3">CGMCC 4.7090</strain>
    </source>
</reference>
<keyword evidence="1" id="KW-1133">Transmembrane helix</keyword>
<sequence>MITQLEVSGIPVVLSPTTGPMHAGLVFRVGRVDEPLARRGITHLLEHLALHAFGVADYHYNGATGDEFTYFHMQGAETDIVAFLNGVSAALTDLPMHRLTTEKEILRTEASTRGDNPTEGLALWRHGARDYGVGTYPEWGLSGITPDDLRAWVARYFTAENAALWIAGPAVPAGLDLRLPHGERRPAPAPSSALPVRPAYFPGPPKRVAWDAVVDRSVSAGVFTGVLKRALFRSLRQEGGLSYAVQTDYSPRSDGRAVITAIADALPEKQGAVLGGFIDVLAALRLGLVEQADVTAEVNHRVEELTHAEEDGSRLPGLAFNLLIGRPVQSAEELVAELRAVTRDEVAAVAAAAFADGLLMTPGRNTADWAGYAQAPQDSASIVEGTKYASLEDPEVSFVAGDRGVSLVQEDSAATVFYDECSVLLVWPDGARRFIGHDGMVVHFEPTLFPNGHAVVPAIDARVPRGLWAAMPARDLERIPKPSPAAVPAAGASGGGGGKAWPIVVLVALAPVLLFFGGLGLIMGAVAFEDDIDVATEVTISVVFLTFALLAGWGVVWAIRRLRRG</sequence>
<dbReference type="OrthoDB" id="3798591at2"/>
<proteinExistence type="predicted"/>
<evidence type="ECO:0000256" key="1">
    <source>
        <dbReference type="SAM" id="Phobius"/>
    </source>
</evidence>
<accession>A0A327ZIY8</accession>
<evidence type="ECO:0000313" key="2">
    <source>
        <dbReference type="EMBL" id="RAK40409.1"/>
    </source>
</evidence>
<dbReference type="SUPFAM" id="SSF63411">
    <property type="entry name" value="LuxS/MPP-like metallohydrolase"/>
    <property type="match status" value="2"/>
</dbReference>
<dbReference type="RefSeq" id="WP_111648437.1">
    <property type="nucleotide sequence ID" value="NZ_JACHWI010000004.1"/>
</dbReference>
<name>A0A327ZIY8_9ACTN</name>
<keyword evidence="1" id="KW-0812">Transmembrane</keyword>